<dbReference type="RefSeq" id="XP_003959913.1">
    <property type="nucleotide sequence ID" value="XM_003959864.1"/>
</dbReference>
<dbReference type="KEGG" id="kaf:KAFR_0L01680"/>
<keyword evidence="6" id="KW-1185">Reference proteome</keyword>
<evidence type="ECO:0000256" key="1">
    <source>
        <dbReference type="ARBA" id="ARBA00007347"/>
    </source>
</evidence>
<dbReference type="InParanoid" id="H2B2C8"/>
<dbReference type="PANTHER" id="PTHR22977:SF1">
    <property type="entry name" value="COX ASSEMBLY MITOCHONDRIAL PROTEIN 2 HOMOLOG"/>
    <property type="match status" value="1"/>
</dbReference>
<evidence type="ECO:0000256" key="2">
    <source>
        <dbReference type="ARBA" id="ARBA00023128"/>
    </source>
</evidence>
<comment type="similarity">
    <text evidence="1 4">Belongs to the CMC family.</text>
</comment>
<dbReference type="GeneID" id="13886986"/>
<name>H2B2C8_KAZAF</name>
<evidence type="ECO:0000256" key="4">
    <source>
        <dbReference type="RuleBase" id="RU364104"/>
    </source>
</evidence>
<keyword evidence="2 4" id="KW-0496">Mitochondrion</keyword>
<dbReference type="PANTHER" id="PTHR22977">
    <property type="entry name" value="COX ASSEMBLY MITOCHONDRIAL PROTEIN"/>
    <property type="match status" value="1"/>
</dbReference>
<gene>
    <name evidence="5" type="primary">KAFR0L01680</name>
    <name evidence="5" type="ORF">KAFR_0L01680</name>
</gene>
<comment type="subcellular location">
    <subcellularLocation>
        <location evidence="4">Mitochondrion inner membrane</location>
    </subcellularLocation>
</comment>
<evidence type="ECO:0000313" key="5">
    <source>
        <dbReference type="EMBL" id="CCF60778.1"/>
    </source>
</evidence>
<organism evidence="5 6">
    <name type="scientific">Kazachstania africana (strain ATCC 22294 / BCRC 22015 / CBS 2517 / CECT 1963 / NBRC 1671 / NRRL Y-8276)</name>
    <name type="common">Yeast</name>
    <name type="synonym">Kluyveromyces africanus</name>
    <dbReference type="NCBI Taxonomy" id="1071382"/>
    <lineage>
        <taxon>Eukaryota</taxon>
        <taxon>Fungi</taxon>
        <taxon>Dikarya</taxon>
        <taxon>Ascomycota</taxon>
        <taxon>Saccharomycotina</taxon>
        <taxon>Saccharomycetes</taxon>
        <taxon>Saccharomycetales</taxon>
        <taxon>Saccharomycetaceae</taxon>
        <taxon>Kazachstania</taxon>
    </lineage>
</organism>
<dbReference type="Proteomes" id="UP000005220">
    <property type="component" value="Chromosome 12"/>
</dbReference>
<dbReference type="AlphaFoldDB" id="H2B2C8"/>
<evidence type="ECO:0000313" key="6">
    <source>
        <dbReference type="Proteomes" id="UP000005220"/>
    </source>
</evidence>
<proteinExistence type="inferred from homology"/>
<comment type="function">
    <text evidence="4">Required for mitochondrial cytochrome c oxidase (COX) assembly and respiration.</text>
</comment>
<protein>
    <recommendedName>
        <fullName evidence="4">COX assembly mitochondrial protein</fullName>
    </recommendedName>
</protein>
<dbReference type="GO" id="GO:0033617">
    <property type="term" value="P:mitochondrial respiratory chain complex IV assembly"/>
    <property type="evidence" value="ECO:0007669"/>
    <property type="project" value="EnsemblFungi"/>
</dbReference>
<evidence type="ECO:0000256" key="3">
    <source>
        <dbReference type="ARBA" id="ARBA00023157"/>
    </source>
</evidence>
<keyword evidence="4" id="KW-0143">Chaperone</keyword>
<dbReference type="STRING" id="1071382.H2B2C8"/>
<keyword evidence="4" id="KW-0999">Mitochondrion inner membrane</keyword>
<dbReference type="Pfam" id="PF08583">
    <property type="entry name" value="Cmc1"/>
    <property type="match status" value="1"/>
</dbReference>
<keyword evidence="4" id="KW-0472">Membrane</keyword>
<dbReference type="eggNOG" id="KOG4148">
    <property type="taxonomic scope" value="Eukaryota"/>
</dbReference>
<dbReference type="HOGENOM" id="CLU_169286_3_1_1"/>
<reference evidence="5 6" key="1">
    <citation type="journal article" date="2011" name="Proc. Natl. Acad. Sci. U.S.A.">
        <title>Evolutionary erosion of yeast sex chromosomes by mating-type switching accidents.</title>
        <authorList>
            <person name="Gordon J.L."/>
            <person name="Armisen D."/>
            <person name="Proux-Wera E."/>
            <person name="Oheigeartaigh S.S."/>
            <person name="Byrne K.P."/>
            <person name="Wolfe K.H."/>
        </authorList>
    </citation>
    <scope>NUCLEOTIDE SEQUENCE [LARGE SCALE GENOMIC DNA]</scope>
    <source>
        <strain evidence="6">ATCC 22294 / BCRC 22015 / CBS 2517 / CECT 1963 / NBRC 1671 / NRRL Y-8276</strain>
    </source>
</reference>
<dbReference type="EMBL" id="HE650832">
    <property type="protein sequence ID" value="CCF60778.1"/>
    <property type="molecule type" value="Genomic_DNA"/>
</dbReference>
<dbReference type="InterPro" id="IPR013892">
    <property type="entry name" value="Cyt_c_biogenesis_Cmc1-like"/>
</dbReference>
<sequence length="106" mass="12566">MHPQLEAERFQSCREVIEALNECHKKQFYKKMFGVCNNEEEAMNKCLKEASTTAVSKATIEKRDKRKTLEAKWKKTEDEENEEYKILQILLERAKHKKFGEDDGKK</sequence>
<dbReference type="GO" id="GO:0005758">
    <property type="term" value="C:mitochondrial intermembrane space"/>
    <property type="evidence" value="ECO:0007669"/>
    <property type="project" value="EnsemblFungi"/>
</dbReference>
<dbReference type="FunCoup" id="H2B2C8">
    <property type="interactions" value="86"/>
</dbReference>
<dbReference type="GO" id="GO:0005743">
    <property type="term" value="C:mitochondrial inner membrane"/>
    <property type="evidence" value="ECO:0007669"/>
    <property type="project" value="UniProtKB-SubCell"/>
</dbReference>
<keyword evidence="3" id="KW-1015">Disulfide bond</keyword>
<dbReference type="OrthoDB" id="532630at2759"/>
<accession>H2B2C8</accession>